<name>A0AAC9U172_9GAMM</name>
<sequence>MINDRKVDFFSASLLFCFSLMFNNLSVGPVFLSDIFTLIAVVLLTAGDNLKYNVSSNEKILYLLFIIFICHSIFIITYHGGDYLNEVLRSFRVPLYYYVISQLFVRFREILYTVFVVFVVVHSILVVAGALNQQVFEFLGAFIRYEKLWWYGRGNGLTTSFDAAGFLILTAIILLSINVTKTKTFLAFFLLAAGFFTGRTFMVLGPIAFFIYHFVFQKRFAVTLIFILVLFLFSLIVNQIFPFLILFIEGLSSIGQGDGYYDTTGRLIIWAAQVADYISFLGTGKDLVGVDLGYLKTLHYGGLIYFLFQLSIVILIPLTLIRRVADFFPVLVFLTFFLIYNVKIYAFFSSIFMPVFFLLVFALANCNRTSRERSN</sequence>
<proteinExistence type="predicted"/>
<keyword evidence="1" id="KW-1133">Transmembrane helix</keyword>
<keyword evidence="1" id="KW-0812">Transmembrane</keyword>
<feature type="transmembrane region" description="Helical" evidence="1">
    <location>
        <begin position="298"/>
        <end position="317"/>
    </location>
</feature>
<evidence type="ECO:0000256" key="1">
    <source>
        <dbReference type="SAM" id="Phobius"/>
    </source>
</evidence>
<feature type="transmembrane region" description="Helical" evidence="1">
    <location>
        <begin position="31"/>
        <end position="48"/>
    </location>
</feature>
<dbReference type="RefSeq" id="WP_088905004.1">
    <property type="nucleotide sequence ID" value="NZ_CP022272.1"/>
</dbReference>
<evidence type="ECO:0000313" key="2">
    <source>
        <dbReference type="EMBL" id="ASJ97322.1"/>
    </source>
</evidence>
<dbReference type="AlphaFoldDB" id="A0AAC9U172"/>
<dbReference type="EMBL" id="CP022272">
    <property type="protein sequence ID" value="ASJ97322.1"/>
    <property type="molecule type" value="Genomic_DNA"/>
</dbReference>
<gene>
    <name evidence="2" type="ORF">CFF01_12450</name>
</gene>
<keyword evidence="1" id="KW-0472">Membrane</keyword>
<feature type="transmembrane region" description="Helical" evidence="1">
    <location>
        <begin position="346"/>
        <end position="366"/>
    </location>
</feature>
<evidence type="ECO:0000313" key="3">
    <source>
        <dbReference type="Proteomes" id="UP000198233"/>
    </source>
</evidence>
<feature type="transmembrane region" description="Helical" evidence="1">
    <location>
        <begin position="224"/>
        <end position="248"/>
    </location>
</feature>
<dbReference type="Proteomes" id="UP000198233">
    <property type="component" value="Chromosome"/>
</dbReference>
<feature type="transmembrane region" description="Helical" evidence="1">
    <location>
        <begin position="157"/>
        <end position="179"/>
    </location>
</feature>
<organism evidence="2 3">
    <name type="scientific">Shewanella marisflavi</name>
    <dbReference type="NCBI Taxonomy" id="260364"/>
    <lineage>
        <taxon>Bacteria</taxon>
        <taxon>Pseudomonadati</taxon>
        <taxon>Pseudomonadota</taxon>
        <taxon>Gammaproteobacteria</taxon>
        <taxon>Alteromonadales</taxon>
        <taxon>Shewanellaceae</taxon>
        <taxon>Shewanella</taxon>
    </lineage>
</organism>
<feature type="transmembrane region" description="Helical" evidence="1">
    <location>
        <begin position="110"/>
        <end position="136"/>
    </location>
</feature>
<feature type="transmembrane region" description="Helical" evidence="1">
    <location>
        <begin position="60"/>
        <end position="81"/>
    </location>
</feature>
<protein>
    <submittedName>
        <fullName evidence="2">Uncharacterized protein</fullName>
    </submittedName>
</protein>
<dbReference type="KEGG" id="smav:CFF01_12450"/>
<feature type="transmembrane region" description="Helical" evidence="1">
    <location>
        <begin position="185"/>
        <end position="212"/>
    </location>
</feature>
<reference evidence="2 3" key="1">
    <citation type="submission" date="2017-06" db="EMBL/GenBank/DDBJ databases">
        <title>Complete genome sequence of Shewanella marisflavi EP1 associated with anaerobic 2,4-dinitrotoluene reduction and salt tolerance.</title>
        <authorList>
            <person name="Huang J."/>
        </authorList>
    </citation>
    <scope>NUCLEOTIDE SEQUENCE [LARGE SCALE GENOMIC DNA]</scope>
    <source>
        <strain evidence="2 3">EP1</strain>
    </source>
</reference>
<accession>A0AAC9U172</accession>